<comment type="cofactor">
    <cofactor evidence="8">
        <name>Zn(2+)</name>
        <dbReference type="ChEBI" id="CHEBI:29105"/>
    </cofactor>
    <cofactor evidence="8">
        <name>Co(2+)</name>
        <dbReference type="ChEBI" id="CHEBI:48828"/>
    </cofactor>
    <text evidence="8">Binds 2 Zn(2+) or Co(2+) ions per subunit.</text>
</comment>
<keyword evidence="3 8" id="KW-0479">Metal-binding</keyword>
<keyword evidence="2 8" id="KW-0028">Amino-acid biosynthesis</keyword>
<protein>
    <recommendedName>
        <fullName evidence="8">[LysW]-lysine hydrolase</fullName>
        <ecNumber evidence="8">3.5.1.130</ecNumber>
    </recommendedName>
</protein>
<comment type="catalytic activity">
    <reaction evidence="8">
        <text>[amino-group carrier protein]-C-terminal-gamma-(L-lysyl)-L-glutamate + H2O = [amino-group carrier protein]-C-terminal-L-glutamate + L-lysine</text>
        <dbReference type="Rhea" id="RHEA:48684"/>
        <dbReference type="Rhea" id="RHEA-COMP:9693"/>
        <dbReference type="Rhea" id="RHEA-COMP:9715"/>
        <dbReference type="ChEBI" id="CHEBI:15377"/>
        <dbReference type="ChEBI" id="CHEBI:32551"/>
        <dbReference type="ChEBI" id="CHEBI:78525"/>
        <dbReference type="ChEBI" id="CHEBI:78526"/>
        <dbReference type="EC" id="3.5.1.130"/>
    </reaction>
</comment>
<sequence length="352" mass="38161">MSIELLRHAVAIPSVSYHEAEVAKYLAEYMSKNGFQNAHVDPSGSAVGERGHGPLTVVLLGHIDTVPGDIQVRIEDGKLYGRGSVDAKGSFCTFVSAVQQLPDSALEKARFVCIGATEEEAPTSRGARHAVTQYQPNYIFIGEPSAWDAITLGYKGRLICKAEITKDNFHTAGEGTSASDDIVEFCNRVKKWAKDRDEAHGATGAFNTISVMVQSIHGDADGMQQVARASVGLRLPPGLHPTAAQQQIFEQRLPGMHLQFVGHEVPYRGEKDTPISRALRLAIRELGGTPKFKVKTGTSDMNVVAPHWDAPMVAYGPGDSGLDHTPFEHLELAEYEKAIEVLKRALIKLVGA</sequence>
<dbReference type="SUPFAM" id="SSF53187">
    <property type="entry name" value="Zn-dependent exopeptidases"/>
    <property type="match status" value="1"/>
</dbReference>
<evidence type="ECO:0000256" key="5">
    <source>
        <dbReference type="ARBA" id="ARBA00022833"/>
    </source>
</evidence>
<dbReference type="EC" id="3.5.1.130" evidence="8"/>
<reference evidence="9 10" key="1">
    <citation type="submission" date="2019-07" db="EMBL/GenBank/DDBJ databases">
        <title>Whole genome shotgun sequence of Deinococcus cellulosilyticus NBRC 106333.</title>
        <authorList>
            <person name="Hosoyama A."/>
            <person name="Uohara A."/>
            <person name="Ohji S."/>
            <person name="Ichikawa N."/>
        </authorList>
    </citation>
    <scope>NUCLEOTIDE SEQUENCE [LARGE SCALE GENOMIC DNA]</scope>
    <source>
        <strain evidence="9 10">NBRC 106333</strain>
    </source>
</reference>
<organism evidence="9 10">
    <name type="scientific">Deinococcus cellulosilyticus (strain DSM 18568 / NBRC 106333 / KACC 11606 / 5516J-15)</name>
    <dbReference type="NCBI Taxonomy" id="1223518"/>
    <lineage>
        <taxon>Bacteria</taxon>
        <taxon>Thermotogati</taxon>
        <taxon>Deinococcota</taxon>
        <taxon>Deinococci</taxon>
        <taxon>Deinococcales</taxon>
        <taxon>Deinococcaceae</taxon>
        <taxon>Deinococcus</taxon>
    </lineage>
</organism>
<feature type="binding site" evidence="8">
    <location>
        <position position="120"/>
    </location>
    <ligand>
        <name>Zn(2+)</name>
        <dbReference type="ChEBI" id="CHEBI:29105"/>
        <label>2</label>
    </ligand>
</feature>
<dbReference type="OrthoDB" id="9792335at2"/>
<keyword evidence="6 8" id="KW-0457">Lysine biosynthesis</keyword>
<feature type="binding site" evidence="8">
    <location>
        <position position="86"/>
    </location>
    <ligand>
        <name>Zn(2+)</name>
        <dbReference type="ChEBI" id="CHEBI:29105"/>
        <label>1</label>
    </ligand>
</feature>
<dbReference type="GO" id="GO:0005737">
    <property type="term" value="C:cytoplasm"/>
    <property type="evidence" value="ECO:0007669"/>
    <property type="project" value="UniProtKB-SubCell"/>
</dbReference>
<feature type="binding site" evidence="8">
    <location>
        <position position="62"/>
    </location>
    <ligand>
        <name>Zn(2+)</name>
        <dbReference type="ChEBI" id="CHEBI:29105"/>
        <label>1</label>
    </ligand>
</feature>
<comment type="subcellular location">
    <subcellularLocation>
        <location evidence="8">Cytoplasm</location>
    </subcellularLocation>
</comment>
<comment type="similarity">
    <text evidence="8">Belongs to the peptidase M20A family. LysK subfamily.</text>
</comment>
<gene>
    <name evidence="8 9" type="primary">lysK</name>
    <name evidence="9" type="ORF">DC3_08020</name>
</gene>
<dbReference type="InterPro" id="IPR002933">
    <property type="entry name" value="Peptidase_M20"/>
</dbReference>
<dbReference type="NCBIfam" id="NF003367">
    <property type="entry name" value="PRK04443.1"/>
    <property type="match status" value="1"/>
</dbReference>
<accession>A0A511MYF4</accession>
<comment type="function">
    <text evidence="8">Catalyzes the release of L-lysine from [LysW]-gamma-L-lysine.</text>
</comment>
<evidence type="ECO:0000256" key="3">
    <source>
        <dbReference type="ARBA" id="ARBA00022723"/>
    </source>
</evidence>
<feature type="active site" evidence="8">
    <location>
        <position position="64"/>
    </location>
</feature>
<dbReference type="Proteomes" id="UP000321306">
    <property type="component" value="Unassembled WGS sequence"/>
</dbReference>
<feature type="binding site" evidence="8">
    <location>
        <position position="143"/>
    </location>
    <ligand>
        <name>Zn(2+)</name>
        <dbReference type="ChEBI" id="CHEBI:29105"/>
        <label>1</label>
    </ligand>
</feature>
<comment type="caution">
    <text evidence="9">The sequence shown here is derived from an EMBL/GenBank/DDBJ whole genome shotgun (WGS) entry which is preliminary data.</text>
</comment>
<evidence type="ECO:0000256" key="4">
    <source>
        <dbReference type="ARBA" id="ARBA00022801"/>
    </source>
</evidence>
<dbReference type="AlphaFoldDB" id="A0A511MYF4"/>
<dbReference type="PANTHER" id="PTHR43808:SF28">
    <property type="entry name" value="[LYSW]-LYSINE_[LYSW]-ORNITHINE HYDROLASE"/>
    <property type="match status" value="1"/>
</dbReference>
<keyword evidence="1 8" id="KW-0963">Cytoplasm</keyword>
<keyword evidence="5 8" id="KW-0862">Zinc</keyword>
<evidence type="ECO:0000256" key="2">
    <source>
        <dbReference type="ARBA" id="ARBA00022605"/>
    </source>
</evidence>
<evidence type="ECO:0000313" key="9">
    <source>
        <dbReference type="EMBL" id="GEM45167.1"/>
    </source>
</evidence>
<keyword evidence="7 8" id="KW-0170">Cobalt</keyword>
<dbReference type="GO" id="GO:0008270">
    <property type="term" value="F:zinc ion binding"/>
    <property type="evidence" value="ECO:0007669"/>
    <property type="project" value="UniProtKB-UniRule"/>
</dbReference>
<dbReference type="Pfam" id="PF01546">
    <property type="entry name" value="Peptidase_M20"/>
    <property type="match status" value="1"/>
</dbReference>
<comment type="pathway">
    <text evidence="8">Amino-acid biosynthesis; L-lysine biosynthesis via AAA pathway; L-lysine from L-alpha-aminoadipate (Thermus route): step 5/5.</text>
</comment>
<dbReference type="InterPro" id="IPR010175">
    <property type="entry name" value="LysK"/>
</dbReference>
<evidence type="ECO:0000256" key="1">
    <source>
        <dbReference type="ARBA" id="ARBA00022490"/>
    </source>
</evidence>
<dbReference type="InterPro" id="IPR050072">
    <property type="entry name" value="Peptidase_M20A"/>
</dbReference>
<evidence type="ECO:0000313" key="10">
    <source>
        <dbReference type="Proteomes" id="UP000321306"/>
    </source>
</evidence>
<feature type="binding site" evidence="8">
    <location>
        <position position="86"/>
    </location>
    <ligand>
        <name>Zn(2+)</name>
        <dbReference type="ChEBI" id="CHEBI:29105"/>
        <label>2</label>
    </ligand>
</feature>
<evidence type="ECO:0000256" key="8">
    <source>
        <dbReference type="HAMAP-Rule" id="MF_01120"/>
    </source>
</evidence>
<evidence type="ECO:0000256" key="7">
    <source>
        <dbReference type="ARBA" id="ARBA00023285"/>
    </source>
</evidence>
<dbReference type="PANTHER" id="PTHR43808">
    <property type="entry name" value="ACETYLORNITHINE DEACETYLASE"/>
    <property type="match status" value="1"/>
</dbReference>
<dbReference type="GO" id="GO:0019878">
    <property type="term" value="P:lysine biosynthetic process via aminoadipic acid"/>
    <property type="evidence" value="ECO:0007669"/>
    <property type="project" value="UniProtKB-UniRule"/>
</dbReference>
<dbReference type="RefSeq" id="WP_146882542.1">
    <property type="nucleotide sequence ID" value="NZ_BJXB01000003.1"/>
</dbReference>
<dbReference type="Gene3D" id="3.30.70.360">
    <property type="match status" value="1"/>
</dbReference>
<keyword evidence="4 8" id="KW-0378">Hydrolase</keyword>
<dbReference type="GO" id="GO:0016811">
    <property type="term" value="F:hydrolase activity, acting on carbon-nitrogen (but not peptide) bonds, in linear amides"/>
    <property type="evidence" value="ECO:0007669"/>
    <property type="project" value="UniProtKB-UniRule"/>
</dbReference>
<dbReference type="NCBIfam" id="TIGR01902">
    <property type="entry name" value="dapE-lys-deAc"/>
    <property type="match status" value="1"/>
</dbReference>
<dbReference type="Gene3D" id="3.40.630.10">
    <property type="entry name" value="Zn peptidases"/>
    <property type="match status" value="1"/>
</dbReference>
<feature type="active site" description="Proton acceptor" evidence="8">
    <location>
        <position position="119"/>
    </location>
</feature>
<evidence type="ECO:0000256" key="6">
    <source>
        <dbReference type="ARBA" id="ARBA00023154"/>
    </source>
</evidence>
<dbReference type="UniPathway" id="UPA00033">
    <property type="reaction ID" value="UER00039"/>
</dbReference>
<dbReference type="HAMAP" id="MF_01120">
    <property type="entry name" value="LysK"/>
    <property type="match status" value="1"/>
</dbReference>
<dbReference type="EMBL" id="BJXB01000003">
    <property type="protein sequence ID" value="GEM45167.1"/>
    <property type="molecule type" value="Genomic_DNA"/>
</dbReference>
<proteinExistence type="inferred from homology"/>
<keyword evidence="10" id="KW-1185">Reference proteome</keyword>
<feature type="binding site" evidence="8">
    <location>
        <position position="324"/>
    </location>
    <ligand>
        <name>Zn(2+)</name>
        <dbReference type="ChEBI" id="CHEBI:29105"/>
        <label>2</label>
    </ligand>
</feature>
<name>A0A511MYF4_DEIC1</name>
<dbReference type="GO" id="GO:0050897">
    <property type="term" value="F:cobalt ion binding"/>
    <property type="evidence" value="ECO:0007669"/>
    <property type="project" value="UniProtKB-UniRule"/>
</dbReference>